<dbReference type="EMBL" id="JOJR01000397">
    <property type="protein sequence ID" value="RCN38482.1"/>
    <property type="molecule type" value="Genomic_DNA"/>
</dbReference>
<dbReference type="EMBL" id="JOJR01000148">
    <property type="protein sequence ID" value="RCN43716.1"/>
    <property type="molecule type" value="Genomic_DNA"/>
</dbReference>
<evidence type="ECO:0000313" key="4">
    <source>
        <dbReference type="Proteomes" id="UP000252519"/>
    </source>
</evidence>
<accession>A0A368G294</accession>
<dbReference type="InterPro" id="IPR031770">
    <property type="entry name" value="Abf-1/2"/>
</dbReference>
<proteinExistence type="predicted"/>
<dbReference type="OrthoDB" id="5786696at2759"/>
<dbReference type="Gene3D" id="3.30.30.110">
    <property type="entry name" value="Antibacterial factor-related peptide"/>
    <property type="match status" value="1"/>
</dbReference>
<dbReference type="PANTHER" id="PTHR37971">
    <property type="entry name" value="ANTIBACTERIAL FACTOR-RELATED PEPTIDE 1-RELATED"/>
    <property type="match status" value="1"/>
</dbReference>
<keyword evidence="4" id="KW-1185">Reference proteome</keyword>
<evidence type="ECO:0000313" key="2">
    <source>
        <dbReference type="EMBL" id="RCN38482.1"/>
    </source>
</evidence>
<dbReference type="PANTHER" id="PTHR37971:SF1">
    <property type="entry name" value="ANTIBACTERIAL FACTOR-RELATED PEPTIDE 1-RELATED"/>
    <property type="match status" value="1"/>
</dbReference>
<name>A0A368G294_ANCCA</name>
<gene>
    <name evidence="3" type="ORF">ANCCAN_10280</name>
    <name evidence="2" type="ORF">ANCCAN_15619</name>
</gene>
<dbReference type="Pfam" id="PF16839">
    <property type="entry name" value="Antimicrobial25"/>
    <property type="match status" value="1"/>
</dbReference>
<dbReference type="InterPro" id="IPR038204">
    <property type="entry name" value="Abf-1/2_sf"/>
</dbReference>
<dbReference type="AlphaFoldDB" id="A0A368G294"/>
<comment type="caution">
    <text evidence="2">The sequence shown here is derived from an EMBL/GenBank/DDBJ whole genome shotgun (WGS) entry which is preliminary data.</text>
</comment>
<reference evidence="2 4" key="1">
    <citation type="submission" date="2014-10" db="EMBL/GenBank/DDBJ databases">
        <title>Draft genome of the hookworm Ancylostoma caninum.</title>
        <authorList>
            <person name="Mitreva M."/>
        </authorList>
    </citation>
    <scope>NUCLEOTIDE SEQUENCE [LARGE SCALE GENOMIC DNA]</scope>
    <source>
        <strain evidence="2 4">Baltimore</strain>
    </source>
</reference>
<evidence type="ECO:0000313" key="3">
    <source>
        <dbReference type="EMBL" id="RCN43716.1"/>
    </source>
</evidence>
<organism evidence="2 4">
    <name type="scientific">Ancylostoma caninum</name>
    <name type="common">Dog hookworm</name>
    <dbReference type="NCBI Taxonomy" id="29170"/>
    <lineage>
        <taxon>Eukaryota</taxon>
        <taxon>Metazoa</taxon>
        <taxon>Ecdysozoa</taxon>
        <taxon>Nematoda</taxon>
        <taxon>Chromadorea</taxon>
        <taxon>Rhabditida</taxon>
        <taxon>Rhabditina</taxon>
        <taxon>Rhabditomorpha</taxon>
        <taxon>Strongyloidea</taxon>
        <taxon>Ancylostomatidae</taxon>
        <taxon>Ancylostomatinae</taxon>
        <taxon>Ancylostoma</taxon>
    </lineage>
</organism>
<sequence>MNCLLICLLLFAIVNVSSPGIVVTTCARMDTPILEKAARYACIKSCQWQKCGTGYCKKRQGRPVCVCSRCH</sequence>
<dbReference type="GO" id="GO:0098542">
    <property type="term" value="P:defense response to other organism"/>
    <property type="evidence" value="ECO:0007669"/>
    <property type="project" value="InterPro"/>
</dbReference>
<feature type="chain" id="PRO_5036068858" evidence="1">
    <location>
        <begin position="20"/>
        <end position="71"/>
    </location>
</feature>
<feature type="signal peptide" evidence="1">
    <location>
        <begin position="1"/>
        <end position="19"/>
    </location>
</feature>
<evidence type="ECO:0000256" key="1">
    <source>
        <dbReference type="SAM" id="SignalP"/>
    </source>
</evidence>
<dbReference type="Proteomes" id="UP000252519">
    <property type="component" value="Unassembled WGS sequence"/>
</dbReference>
<protein>
    <submittedName>
        <fullName evidence="2">Uncharacterized protein</fullName>
    </submittedName>
</protein>
<keyword evidence="1" id="KW-0732">Signal</keyword>